<organism evidence="1 2">
    <name type="scientific">Xylaria bambusicola</name>
    <dbReference type="NCBI Taxonomy" id="326684"/>
    <lineage>
        <taxon>Eukaryota</taxon>
        <taxon>Fungi</taxon>
        <taxon>Dikarya</taxon>
        <taxon>Ascomycota</taxon>
        <taxon>Pezizomycotina</taxon>
        <taxon>Sordariomycetes</taxon>
        <taxon>Xylariomycetidae</taxon>
        <taxon>Xylariales</taxon>
        <taxon>Xylariaceae</taxon>
        <taxon>Xylaria</taxon>
    </lineage>
</organism>
<accession>A0AAN7U9E5</accession>
<protein>
    <submittedName>
        <fullName evidence="1">Uncharacterized protein</fullName>
    </submittedName>
</protein>
<name>A0AAN7U9E5_9PEZI</name>
<keyword evidence="2" id="KW-1185">Reference proteome</keyword>
<comment type="caution">
    <text evidence="1">The sequence shown here is derived from an EMBL/GenBank/DDBJ whole genome shotgun (WGS) entry which is preliminary data.</text>
</comment>
<evidence type="ECO:0000313" key="1">
    <source>
        <dbReference type="EMBL" id="KAK5624474.1"/>
    </source>
</evidence>
<evidence type="ECO:0000313" key="2">
    <source>
        <dbReference type="Proteomes" id="UP001305414"/>
    </source>
</evidence>
<dbReference type="Proteomes" id="UP001305414">
    <property type="component" value="Unassembled WGS sequence"/>
</dbReference>
<reference evidence="1 2" key="1">
    <citation type="submission" date="2023-10" db="EMBL/GenBank/DDBJ databases">
        <title>Draft genome sequence of Xylaria bambusicola isolate GMP-LS, the root and basal stem rot pathogen of sugarcane in Indonesia.</title>
        <authorList>
            <person name="Selvaraj P."/>
            <person name="Muralishankar V."/>
            <person name="Muruganantham S."/>
            <person name="Sp S."/>
            <person name="Haryani S."/>
            <person name="Lau K.J.X."/>
            <person name="Naqvi N.I."/>
        </authorList>
    </citation>
    <scope>NUCLEOTIDE SEQUENCE [LARGE SCALE GENOMIC DNA]</scope>
    <source>
        <strain evidence="1">GMP-LS</strain>
    </source>
</reference>
<dbReference type="EMBL" id="JAWHQM010000001">
    <property type="protein sequence ID" value="KAK5624474.1"/>
    <property type="molecule type" value="Genomic_DNA"/>
</dbReference>
<dbReference type="AlphaFoldDB" id="A0AAN7U9E5"/>
<sequence length="183" mass="19862">MNKLGRTQARATGDAMRCDTIREMNINKQHLYHVPVHANLEALALLLQRLGEHELAHPVDALVAAAHGEVVRLARGVEAAVEAAGGGACDALRLPLAQQRRDAALAALGVLRDQLEAEGCDVVRSGRVRLLVAPCDAHGLEGSVELRRCRQRRARDCVVVNIDVFERAVAVVRVFMQCQPCAL</sequence>
<gene>
    <name evidence="1" type="ORF">RRF57_000190</name>
</gene>
<proteinExistence type="predicted"/>